<dbReference type="EMBL" id="LT615367">
    <property type="protein sequence ID" value="SLM63673.1"/>
    <property type="molecule type" value="Genomic_DNA"/>
</dbReference>
<organism evidence="1 2">
    <name type="scientific">Dickeya aquatica</name>
    <dbReference type="NCBI Taxonomy" id="1401087"/>
    <lineage>
        <taxon>Bacteria</taxon>
        <taxon>Pseudomonadati</taxon>
        <taxon>Pseudomonadota</taxon>
        <taxon>Gammaproteobacteria</taxon>
        <taxon>Enterobacterales</taxon>
        <taxon>Pectobacteriaceae</taxon>
        <taxon>Dickeya</taxon>
    </lineage>
</organism>
<proteinExistence type="predicted"/>
<reference evidence="1 2" key="1">
    <citation type="submission" date="2016-09" db="EMBL/GenBank/DDBJ databases">
        <authorList>
            <person name="Reverchon S."/>
            <person name="Nasser W."/>
            <person name="Leonard S."/>
            <person name="Brochier C."/>
            <person name="Duprey A."/>
        </authorList>
    </citation>
    <scope>NUCLEOTIDE SEQUENCE [LARGE SCALE GENOMIC DNA]</scope>
    <source>
        <strain evidence="1 2">174/2</strain>
    </source>
</reference>
<dbReference type="AlphaFoldDB" id="A0A375AC80"/>
<dbReference type="Proteomes" id="UP000294820">
    <property type="component" value="Chromosome 1"/>
</dbReference>
<dbReference type="KEGG" id="daq:DAQ1742_02821"/>
<accession>A0A375AC80</accession>
<gene>
    <name evidence="1" type="ORF">DAQ1742_02821</name>
</gene>
<name>A0A375AC80_9GAMM</name>
<keyword evidence="2" id="KW-1185">Reference proteome</keyword>
<evidence type="ECO:0000313" key="1">
    <source>
        <dbReference type="EMBL" id="SLM63673.1"/>
    </source>
</evidence>
<sequence length="46" mass="5247">MNSEVFLHFVIPFNLAREKIFIAITMPIYRVMAAINRPVLTLGCVP</sequence>
<evidence type="ECO:0000313" key="2">
    <source>
        <dbReference type="Proteomes" id="UP000294820"/>
    </source>
</evidence>
<protein>
    <submittedName>
        <fullName evidence="1">Uncharacterized protein</fullName>
    </submittedName>
</protein>